<feature type="region of interest" description="Disordered" evidence="1">
    <location>
        <begin position="1"/>
        <end position="42"/>
    </location>
</feature>
<feature type="compositionally biased region" description="Polar residues" evidence="1">
    <location>
        <begin position="210"/>
        <end position="224"/>
    </location>
</feature>
<feature type="region of interest" description="Disordered" evidence="1">
    <location>
        <begin position="172"/>
        <end position="257"/>
    </location>
</feature>
<dbReference type="EMBL" id="JADGJD010001725">
    <property type="protein sequence ID" value="KAJ3038506.1"/>
    <property type="molecule type" value="Genomic_DNA"/>
</dbReference>
<feature type="compositionally biased region" description="Polar residues" evidence="1">
    <location>
        <begin position="1"/>
        <end position="25"/>
    </location>
</feature>
<sequence length="257" mass="27521">MSTTQRTPGQLSRSALRDPSNSSRSALKIDSASGSASTSRKNVTMAVPQLPVVETWDVETTDDAFFTFIHPDLPKTIQQKVHKARSISVNSDGKESYVRKLKPREIGISPDKQIALGGWGPRHHQGPDSWVLDHISVSTWAKKHKGILGWLGSWEGGVRVIAKFNKPKERVALPKDAPLRSGSSKAGGGSREGKKGLAFVEGTAIMGEGESQTSSRGTQETGETGSDRSVKFADASDKSFKTGETGSIKSDDSSSDA</sequence>
<comment type="caution">
    <text evidence="2">The sequence shown here is derived from an EMBL/GenBank/DDBJ whole genome shotgun (WGS) entry which is preliminary data.</text>
</comment>
<keyword evidence="3" id="KW-1185">Reference proteome</keyword>
<evidence type="ECO:0000256" key="1">
    <source>
        <dbReference type="SAM" id="MobiDB-lite"/>
    </source>
</evidence>
<name>A0AAD5S4P3_9FUNG</name>
<organism evidence="2 3">
    <name type="scientific">Rhizophlyctis rosea</name>
    <dbReference type="NCBI Taxonomy" id="64517"/>
    <lineage>
        <taxon>Eukaryota</taxon>
        <taxon>Fungi</taxon>
        <taxon>Fungi incertae sedis</taxon>
        <taxon>Chytridiomycota</taxon>
        <taxon>Chytridiomycota incertae sedis</taxon>
        <taxon>Chytridiomycetes</taxon>
        <taxon>Rhizophlyctidales</taxon>
        <taxon>Rhizophlyctidaceae</taxon>
        <taxon>Rhizophlyctis</taxon>
    </lineage>
</organism>
<accession>A0AAD5S4P3</accession>
<gene>
    <name evidence="2" type="ORF">HK097_003153</name>
</gene>
<dbReference type="AlphaFoldDB" id="A0AAD5S4P3"/>
<feature type="compositionally biased region" description="Polar residues" evidence="1">
    <location>
        <begin position="32"/>
        <end position="42"/>
    </location>
</feature>
<protein>
    <submittedName>
        <fullName evidence="2">Uncharacterized protein</fullName>
    </submittedName>
</protein>
<feature type="compositionally biased region" description="Basic and acidic residues" evidence="1">
    <location>
        <begin position="225"/>
        <end position="241"/>
    </location>
</feature>
<proteinExistence type="predicted"/>
<reference evidence="2" key="1">
    <citation type="submission" date="2020-05" db="EMBL/GenBank/DDBJ databases">
        <title>Phylogenomic resolution of chytrid fungi.</title>
        <authorList>
            <person name="Stajich J.E."/>
            <person name="Amses K."/>
            <person name="Simmons R."/>
            <person name="Seto K."/>
            <person name="Myers J."/>
            <person name="Bonds A."/>
            <person name="Quandt C.A."/>
            <person name="Barry K."/>
            <person name="Liu P."/>
            <person name="Grigoriev I."/>
            <person name="Longcore J.E."/>
            <person name="James T.Y."/>
        </authorList>
    </citation>
    <scope>NUCLEOTIDE SEQUENCE</scope>
    <source>
        <strain evidence="2">JEL0318</strain>
    </source>
</reference>
<evidence type="ECO:0000313" key="3">
    <source>
        <dbReference type="Proteomes" id="UP001212841"/>
    </source>
</evidence>
<dbReference type="Proteomes" id="UP001212841">
    <property type="component" value="Unassembled WGS sequence"/>
</dbReference>
<evidence type="ECO:0000313" key="2">
    <source>
        <dbReference type="EMBL" id="KAJ3038506.1"/>
    </source>
</evidence>